<reference evidence="1 2" key="1">
    <citation type="submission" date="2014-09" db="EMBL/GenBank/DDBJ databases">
        <authorList>
            <person name="Regsiter A."/>
        </authorList>
    </citation>
    <scope>NUCLEOTIDE SEQUENCE [LARGE SCALE GENOMIC DNA]</scope>
</reference>
<sequence length="100" mass="10641">MQCSVQVRFGARTMILHPDVGEGAKPAGSSLQAGFFMPGDCRVKRQPRARSAADEARAVGGGGCRAHRGERTCMAWSRAQNPASDHAAGCVRGARNHSYE</sequence>
<dbReference type="AlphaFoldDB" id="A0A0U5F824"/>
<dbReference type="Proteomes" id="UP000052230">
    <property type="component" value="Unassembled WGS sequence"/>
</dbReference>
<organism evidence="1 2">
    <name type="scientific">Xanthomonas citri pv. citri</name>
    <dbReference type="NCBI Taxonomy" id="611301"/>
    <lineage>
        <taxon>Bacteria</taxon>
        <taxon>Pseudomonadati</taxon>
        <taxon>Pseudomonadota</taxon>
        <taxon>Gammaproteobacteria</taxon>
        <taxon>Lysobacterales</taxon>
        <taxon>Lysobacteraceae</taxon>
        <taxon>Xanthomonas</taxon>
    </lineage>
</organism>
<gene>
    <name evidence="1" type="ORF">XAC3562_100047</name>
</gene>
<dbReference type="EMBL" id="CCXZ01000002">
    <property type="protein sequence ID" value="CEG14210.1"/>
    <property type="molecule type" value="Genomic_DNA"/>
</dbReference>
<name>A0A0U5F824_XANCI</name>
<evidence type="ECO:0000313" key="1">
    <source>
        <dbReference type="EMBL" id="CEG14210.1"/>
    </source>
</evidence>
<keyword evidence="2" id="KW-1185">Reference proteome</keyword>
<accession>A0A0U5F824</accession>
<evidence type="ECO:0000313" key="2">
    <source>
        <dbReference type="Proteomes" id="UP000052230"/>
    </source>
</evidence>
<protein>
    <submittedName>
        <fullName evidence="1">Uncharacterized protein</fullName>
    </submittedName>
</protein>
<comment type="caution">
    <text evidence="1">The sequence shown here is derived from an EMBL/GenBank/DDBJ whole genome shotgun (WGS) entry which is preliminary data.</text>
</comment>
<proteinExistence type="predicted"/>